<sequence>MGGQRLPADIDALTAAPTGIVIAVGEESKGTCIGRTSPATAELLGQEATVFPSHRGGFVGGEYGYAGRSESFARKLREVLDAAD</sequence>
<protein>
    <submittedName>
        <fullName evidence="1">Uncharacterized protein</fullName>
    </submittedName>
</protein>
<keyword evidence="2" id="KW-1185">Reference proteome</keyword>
<name>A0A4R5FG87_9ACTN</name>
<comment type="caution">
    <text evidence="1">The sequence shown here is derived from an EMBL/GenBank/DDBJ whole genome shotgun (WGS) entry which is preliminary data.</text>
</comment>
<dbReference type="RefSeq" id="WP_132631867.1">
    <property type="nucleotide sequence ID" value="NZ_SMLD01000049.1"/>
</dbReference>
<gene>
    <name evidence="1" type="ORF">E1295_20105</name>
</gene>
<dbReference type="EMBL" id="SMLD01000049">
    <property type="protein sequence ID" value="TDE49950.1"/>
    <property type="molecule type" value="Genomic_DNA"/>
</dbReference>
<accession>A0A4R5FG87</accession>
<evidence type="ECO:0000313" key="1">
    <source>
        <dbReference type="EMBL" id="TDE49950.1"/>
    </source>
</evidence>
<dbReference type="Proteomes" id="UP000295136">
    <property type="component" value="Unassembled WGS sequence"/>
</dbReference>
<evidence type="ECO:0000313" key="2">
    <source>
        <dbReference type="Proteomes" id="UP000295136"/>
    </source>
</evidence>
<proteinExistence type="predicted"/>
<reference evidence="1 2" key="1">
    <citation type="submission" date="2019-03" db="EMBL/GenBank/DDBJ databases">
        <title>Draft genome sequences of novel Actinobacteria.</title>
        <authorList>
            <person name="Sahin N."/>
            <person name="Ay H."/>
            <person name="Saygin H."/>
        </authorList>
    </citation>
    <scope>NUCLEOTIDE SEQUENCE [LARGE SCALE GENOMIC DNA]</scope>
    <source>
        <strain evidence="1 2">6K102</strain>
    </source>
</reference>
<organism evidence="1 2">
    <name type="scientific">Nonomuraea mesophila</name>
    <dbReference type="NCBI Taxonomy" id="2530382"/>
    <lineage>
        <taxon>Bacteria</taxon>
        <taxon>Bacillati</taxon>
        <taxon>Actinomycetota</taxon>
        <taxon>Actinomycetes</taxon>
        <taxon>Streptosporangiales</taxon>
        <taxon>Streptosporangiaceae</taxon>
        <taxon>Nonomuraea</taxon>
    </lineage>
</organism>
<dbReference type="AlphaFoldDB" id="A0A4R5FG87"/>